<gene>
    <name evidence="2" type="ORF">NIIDNTM18_06000</name>
</gene>
<evidence type="ECO:0000256" key="1">
    <source>
        <dbReference type="SAM" id="MobiDB-lite"/>
    </source>
</evidence>
<evidence type="ECO:0000313" key="2">
    <source>
        <dbReference type="EMBL" id="BCI51322.1"/>
    </source>
</evidence>
<feature type="region of interest" description="Disordered" evidence="1">
    <location>
        <begin position="1"/>
        <end position="22"/>
    </location>
</feature>
<organism evidence="2 3">
    <name type="scientific">Mycolicibacterium litorale</name>
    <dbReference type="NCBI Taxonomy" id="758802"/>
    <lineage>
        <taxon>Bacteria</taxon>
        <taxon>Bacillati</taxon>
        <taxon>Actinomycetota</taxon>
        <taxon>Actinomycetes</taxon>
        <taxon>Mycobacteriales</taxon>
        <taxon>Mycobacteriaceae</taxon>
        <taxon>Mycolicibacterium</taxon>
    </lineage>
</organism>
<accession>A0A6S6NZP0</accession>
<dbReference type="AlphaFoldDB" id="A0A6S6NZP0"/>
<reference evidence="2 3" key="1">
    <citation type="submission" date="2020-07" db="EMBL/GenBank/DDBJ databases">
        <title>Complete genome sequence of Mycolicibacterium litorale like strain isolated from cardiac implantable electronic device infection.</title>
        <authorList>
            <person name="Fukano H."/>
            <person name="Miyama H."/>
            <person name="Hoshino Y."/>
        </authorList>
    </citation>
    <scope>NUCLEOTIDE SEQUENCE [LARGE SCALE GENOMIC DNA]</scope>
    <source>
        <strain evidence="2 3">NIIDNTM18</strain>
    </source>
</reference>
<name>A0A6S6NZP0_9MYCO</name>
<dbReference type="EMBL" id="AP023287">
    <property type="protein sequence ID" value="BCI51322.1"/>
    <property type="molecule type" value="Genomic_DNA"/>
</dbReference>
<dbReference type="Proteomes" id="UP000515734">
    <property type="component" value="Chromosome"/>
</dbReference>
<feature type="region of interest" description="Disordered" evidence="1">
    <location>
        <begin position="68"/>
        <end position="100"/>
    </location>
</feature>
<proteinExistence type="predicted"/>
<feature type="compositionally biased region" description="Low complexity" evidence="1">
    <location>
        <begin position="83"/>
        <end position="94"/>
    </location>
</feature>
<protein>
    <submittedName>
        <fullName evidence="2">Uncharacterized protein</fullName>
    </submittedName>
</protein>
<sequence>MNSPLLSPTPPKNLPESKLKTRVNSQISASTVVPTVGLAKPIQETKVADEPAAAVLRCARLTVCDDNHPVGAQRRRGASPTSAMFADAAEADTAPRITGR</sequence>
<evidence type="ECO:0000313" key="3">
    <source>
        <dbReference type="Proteomes" id="UP000515734"/>
    </source>
</evidence>